<accession>A0A644UHG2</accession>
<name>A0A644UHG2_9ZZZZ</name>
<sequence>MDILRAMQIFSLQKRAVHGISLPRQEVDTAGQTVIHKIQILTFLTSSQMSL</sequence>
<dbReference type="AlphaFoldDB" id="A0A644UHG2"/>
<comment type="caution">
    <text evidence="1">The sequence shown here is derived from an EMBL/GenBank/DDBJ whole genome shotgun (WGS) entry which is preliminary data.</text>
</comment>
<proteinExistence type="predicted"/>
<organism evidence="1">
    <name type="scientific">bioreactor metagenome</name>
    <dbReference type="NCBI Taxonomy" id="1076179"/>
    <lineage>
        <taxon>unclassified sequences</taxon>
        <taxon>metagenomes</taxon>
        <taxon>ecological metagenomes</taxon>
    </lineage>
</organism>
<evidence type="ECO:0000313" key="1">
    <source>
        <dbReference type="EMBL" id="MPL78319.1"/>
    </source>
</evidence>
<protein>
    <submittedName>
        <fullName evidence="1">Uncharacterized protein</fullName>
    </submittedName>
</protein>
<reference evidence="1" key="1">
    <citation type="submission" date="2019-08" db="EMBL/GenBank/DDBJ databases">
        <authorList>
            <person name="Kucharzyk K."/>
            <person name="Murdoch R.W."/>
            <person name="Higgins S."/>
            <person name="Loffler F."/>
        </authorList>
    </citation>
    <scope>NUCLEOTIDE SEQUENCE</scope>
</reference>
<dbReference type="EMBL" id="VSSQ01000115">
    <property type="protein sequence ID" value="MPL78319.1"/>
    <property type="molecule type" value="Genomic_DNA"/>
</dbReference>
<gene>
    <name evidence="1" type="ORF">SDC9_24183</name>
</gene>